<proteinExistence type="predicted"/>
<dbReference type="RefSeq" id="WP_406698478.1">
    <property type="nucleotide sequence ID" value="NZ_CP155447.1"/>
</dbReference>
<gene>
    <name evidence="1" type="ORF">V5E97_06315</name>
</gene>
<evidence type="ECO:0000313" key="1">
    <source>
        <dbReference type="EMBL" id="XBH05632.1"/>
    </source>
</evidence>
<organism evidence="1">
    <name type="scientific">Singulisphaera sp. Ch08</name>
    <dbReference type="NCBI Taxonomy" id="3120278"/>
    <lineage>
        <taxon>Bacteria</taxon>
        <taxon>Pseudomonadati</taxon>
        <taxon>Planctomycetota</taxon>
        <taxon>Planctomycetia</taxon>
        <taxon>Isosphaerales</taxon>
        <taxon>Isosphaeraceae</taxon>
        <taxon>Singulisphaera</taxon>
    </lineage>
</organism>
<dbReference type="AlphaFoldDB" id="A0AAU7CJE3"/>
<protein>
    <submittedName>
        <fullName evidence="1">Uncharacterized protein</fullName>
    </submittedName>
</protein>
<sequence>MTDEEFEGEDKEEAALARFGLPARLSDRPEIIRTLEEEMRLDNDLCNESLMRLLCVQLFSLGMVEDSLRIWQAKSHNFDAFCGIDVQILCGAGLEQTKGFLSGSSDEEATKAFEYLREAEAAGDFNGFDVRGALEEHRSYYI</sequence>
<dbReference type="EMBL" id="CP155447">
    <property type="protein sequence ID" value="XBH05632.1"/>
    <property type="molecule type" value="Genomic_DNA"/>
</dbReference>
<reference evidence="1" key="1">
    <citation type="submission" date="2024-05" db="EMBL/GenBank/DDBJ databases">
        <title>Planctomycetes of the genus Singulisphaera possess chitinolytic capabilities.</title>
        <authorList>
            <person name="Ivanova A."/>
        </authorList>
    </citation>
    <scope>NUCLEOTIDE SEQUENCE</scope>
    <source>
        <strain evidence="1">Ch08T</strain>
    </source>
</reference>
<name>A0AAU7CJE3_9BACT</name>
<accession>A0AAU7CJE3</accession>